<dbReference type="InterPro" id="IPR018306">
    <property type="entry name" value="Phage_T5_Orf172_DNA-bd"/>
</dbReference>
<organism evidence="2 3">
    <name type="scientific">Microbacterium awajiense</name>
    <dbReference type="NCBI Taxonomy" id="415214"/>
    <lineage>
        <taxon>Bacteria</taxon>
        <taxon>Bacillati</taxon>
        <taxon>Actinomycetota</taxon>
        <taxon>Actinomycetes</taxon>
        <taxon>Micrococcales</taxon>
        <taxon>Microbacteriaceae</taxon>
        <taxon>Microbacterium</taxon>
    </lineage>
</organism>
<proteinExistence type="predicted"/>
<evidence type="ECO:0000313" key="3">
    <source>
        <dbReference type="Proteomes" id="UP001501697"/>
    </source>
</evidence>
<keyword evidence="3" id="KW-1185">Reference proteome</keyword>
<protein>
    <recommendedName>
        <fullName evidence="1">Bacteriophage T5 Orf172 DNA-binding domain-containing protein</fullName>
    </recommendedName>
</protein>
<evidence type="ECO:0000259" key="1">
    <source>
        <dbReference type="SMART" id="SM00974"/>
    </source>
</evidence>
<dbReference type="SMART" id="SM00974">
    <property type="entry name" value="T5orf172"/>
    <property type="match status" value="1"/>
</dbReference>
<gene>
    <name evidence="2" type="ORF">GCM10022200_02580</name>
</gene>
<feature type="domain" description="Bacteriophage T5 Orf172 DNA-binding" evidence="1">
    <location>
        <begin position="93"/>
        <end position="161"/>
    </location>
</feature>
<dbReference type="Proteomes" id="UP001501697">
    <property type="component" value="Unassembled WGS sequence"/>
</dbReference>
<evidence type="ECO:0000313" key="2">
    <source>
        <dbReference type="EMBL" id="GAA3623823.1"/>
    </source>
</evidence>
<sequence>MSNACLAADAGCRGPIPDDAPVRLCAAHLGAIAEWQADHDGTVDLLPVSCRVCGSRLGVRFPSGWMCAVCEWAVGDVADGELPPPRLDVVYYLRYADRVKIGTTANPRRRFAAIRHDELLAFERGDRLVEARRHAQFSELRHPRTEWFRYGDELRRHIDVLRVGVDDPWRLHHRWRSELLAAQAA</sequence>
<accession>A0ABP7A2U5</accession>
<dbReference type="Pfam" id="PF10544">
    <property type="entry name" value="T5orf172"/>
    <property type="match status" value="1"/>
</dbReference>
<name>A0ABP7A2U5_9MICO</name>
<reference evidence="3" key="1">
    <citation type="journal article" date="2019" name="Int. J. Syst. Evol. Microbiol.">
        <title>The Global Catalogue of Microorganisms (GCM) 10K type strain sequencing project: providing services to taxonomists for standard genome sequencing and annotation.</title>
        <authorList>
            <consortium name="The Broad Institute Genomics Platform"/>
            <consortium name="The Broad Institute Genome Sequencing Center for Infectious Disease"/>
            <person name="Wu L."/>
            <person name="Ma J."/>
        </authorList>
    </citation>
    <scope>NUCLEOTIDE SEQUENCE [LARGE SCALE GENOMIC DNA]</scope>
    <source>
        <strain evidence="3">JCM 16544</strain>
    </source>
</reference>
<dbReference type="EMBL" id="BAAAYU010000001">
    <property type="protein sequence ID" value="GAA3623823.1"/>
    <property type="molecule type" value="Genomic_DNA"/>
</dbReference>
<comment type="caution">
    <text evidence="2">The sequence shown here is derived from an EMBL/GenBank/DDBJ whole genome shotgun (WGS) entry which is preliminary data.</text>
</comment>
<dbReference type="RefSeq" id="WP_344736037.1">
    <property type="nucleotide sequence ID" value="NZ_BAAAYU010000001.1"/>
</dbReference>